<accession>A0AAE0YZ95</accession>
<dbReference type="Proteomes" id="UP001283361">
    <property type="component" value="Unassembled WGS sequence"/>
</dbReference>
<organism evidence="1 2">
    <name type="scientific">Elysia crispata</name>
    <name type="common">lettuce slug</name>
    <dbReference type="NCBI Taxonomy" id="231223"/>
    <lineage>
        <taxon>Eukaryota</taxon>
        <taxon>Metazoa</taxon>
        <taxon>Spiralia</taxon>
        <taxon>Lophotrochozoa</taxon>
        <taxon>Mollusca</taxon>
        <taxon>Gastropoda</taxon>
        <taxon>Heterobranchia</taxon>
        <taxon>Euthyneura</taxon>
        <taxon>Panpulmonata</taxon>
        <taxon>Sacoglossa</taxon>
        <taxon>Placobranchoidea</taxon>
        <taxon>Plakobranchidae</taxon>
        <taxon>Elysia</taxon>
    </lineage>
</organism>
<dbReference type="AlphaFoldDB" id="A0AAE0YZ95"/>
<keyword evidence="2" id="KW-1185">Reference proteome</keyword>
<dbReference type="EMBL" id="JAWDGP010005130">
    <property type="protein sequence ID" value="KAK3759396.1"/>
    <property type="molecule type" value="Genomic_DNA"/>
</dbReference>
<proteinExistence type="predicted"/>
<reference evidence="1" key="1">
    <citation type="journal article" date="2023" name="G3 (Bethesda)">
        <title>A reference genome for the long-term kleptoplast-retaining sea slug Elysia crispata morphotype clarki.</title>
        <authorList>
            <person name="Eastman K.E."/>
            <person name="Pendleton A.L."/>
            <person name="Shaikh M.A."/>
            <person name="Suttiyut T."/>
            <person name="Ogas R."/>
            <person name="Tomko P."/>
            <person name="Gavelis G."/>
            <person name="Widhalm J.R."/>
            <person name="Wisecaver J.H."/>
        </authorList>
    </citation>
    <scope>NUCLEOTIDE SEQUENCE</scope>
    <source>
        <strain evidence="1">ECLA1</strain>
    </source>
</reference>
<sequence>MSTIRCCPDRLGLVSQPSPSSTFKLVSPSHWSRPPSQTIRQLRPPASVMSLDQGRLAAPYLALGCSQHWKGLCLLRKLQSFVETLKEYYRLLCILNSFNQGRASEVIPQTDPHGGVSRLATSVASNLRRALLYVTNSV</sequence>
<comment type="caution">
    <text evidence="1">The sequence shown here is derived from an EMBL/GenBank/DDBJ whole genome shotgun (WGS) entry which is preliminary data.</text>
</comment>
<protein>
    <submittedName>
        <fullName evidence="1">Uncharacterized protein</fullName>
    </submittedName>
</protein>
<gene>
    <name evidence="1" type="ORF">RRG08_023514</name>
</gene>
<evidence type="ECO:0000313" key="1">
    <source>
        <dbReference type="EMBL" id="KAK3759396.1"/>
    </source>
</evidence>
<evidence type="ECO:0000313" key="2">
    <source>
        <dbReference type="Proteomes" id="UP001283361"/>
    </source>
</evidence>
<name>A0AAE0YZ95_9GAST</name>